<feature type="transmembrane region" description="Helical" evidence="6">
    <location>
        <begin position="52"/>
        <end position="75"/>
    </location>
</feature>
<feature type="transmembrane region" description="Helical" evidence="6">
    <location>
        <begin position="113"/>
        <end position="133"/>
    </location>
</feature>
<dbReference type="SUPFAM" id="SSF103473">
    <property type="entry name" value="MFS general substrate transporter"/>
    <property type="match status" value="1"/>
</dbReference>
<accession>A0A1I0J683</accession>
<dbReference type="AlphaFoldDB" id="A0A1I0J683"/>
<feature type="transmembrane region" description="Helical" evidence="6">
    <location>
        <begin position="87"/>
        <end position="107"/>
    </location>
</feature>
<evidence type="ECO:0000313" key="8">
    <source>
        <dbReference type="EMBL" id="SEU04670.1"/>
    </source>
</evidence>
<feature type="transmembrane region" description="Helical" evidence="6">
    <location>
        <begin position="371"/>
        <end position="388"/>
    </location>
</feature>
<evidence type="ECO:0000256" key="1">
    <source>
        <dbReference type="ARBA" id="ARBA00004651"/>
    </source>
</evidence>
<protein>
    <submittedName>
        <fullName evidence="8">MFS transporter, DHA1 family, chloramphenicol resistance protein</fullName>
    </submittedName>
</protein>
<reference evidence="8 9" key="1">
    <citation type="submission" date="2016-10" db="EMBL/GenBank/DDBJ databases">
        <authorList>
            <person name="de Groot N.N."/>
        </authorList>
    </citation>
    <scope>NUCLEOTIDE SEQUENCE [LARGE SCALE GENOMIC DNA]</scope>
    <source>
        <strain evidence="8 9">CGMCC 4.5598</strain>
    </source>
</reference>
<feature type="transmembrane region" description="Helical" evidence="6">
    <location>
        <begin position="303"/>
        <end position="329"/>
    </location>
</feature>
<dbReference type="NCBIfam" id="NF033135">
    <property type="entry name" value="cmx_cmrA"/>
    <property type="match status" value="1"/>
</dbReference>
<dbReference type="GO" id="GO:0005886">
    <property type="term" value="C:plasma membrane"/>
    <property type="evidence" value="ECO:0007669"/>
    <property type="project" value="UniProtKB-SubCell"/>
</dbReference>
<organism evidence="8 9">
    <name type="scientific">Nonomuraea wenchangensis</name>
    <dbReference type="NCBI Taxonomy" id="568860"/>
    <lineage>
        <taxon>Bacteria</taxon>
        <taxon>Bacillati</taxon>
        <taxon>Actinomycetota</taxon>
        <taxon>Actinomycetes</taxon>
        <taxon>Streptosporangiales</taxon>
        <taxon>Streptosporangiaceae</taxon>
        <taxon>Nonomuraea</taxon>
    </lineage>
</organism>
<dbReference type="Pfam" id="PF07690">
    <property type="entry name" value="MFS_1"/>
    <property type="match status" value="1"/>
</dbReference>
<keyword evidence="5 6" id="KW-0472">Membrane</keyword>
<dbReference type="STRING" id="568860.SAMN05421811_105422"/>
<keyword evidence="9" id="KW-1185">Reference proteome</keyword>
<dbReference type="InterPro" id="IPR050189">
    <property type="entry name" value="MFS_Efflux_Transporters"/>
</dbReference>
<feature type="transmembrane region" description="Helical" evidence="6">
    <location>
        <begin position="213"/>
        <end position="237"/>
    </location>
</feature>
<evidence type="ECO:0000256" key="5">
    <source>
        <dbReference type="ARBA" id="ARBA00023136"/>
    </source>
</evidence>
<proteinExistence type="predicted"/>
<feature type="transmembrane region" description="Helical" evidence="6">
    <location>
        <begin position="341"/>
        <end position="365"/>
    </location>
</feature>
<dbReference type="CDD" id="cd17324">
    <property type="entry name" value="MFS_NepI_like"/>
    <property type="match status" value="1"/>
</dbReference>
<dbReference type="Gene3D" id="1.20.1250.20">
    <property type="entry name" value="MFS general substrate transporter like domains"/>
    <property type="match status" value="2"/>
</dbReference>
<dbReference type="PANTHER" id="PTHR43124:SF3">
    <property type="entry name" value="CHLORAMPHENICOL EFFLUX PUMP RV0191"/>
    <property type="match status" value="1"/>
</dbReference>
<keyword evidence="2" id="KW-1003">Cell membrane</keyword>
<feature type="domain" description="Major facilitator superfamily (MFS) profile" evidence="7">
    <location>
        <begin position="18"/>
        <end position="397"/>
    </location>
</feature>
<feature type="transmembrane region" description="Helical" evidence="6">
    <location>
        <begin position="145"/>
        <end position="166"/>
    </location>
</feature>
<feature type="transmembrane region" description="Helical" evidence="6">
    <location>
        <begin position="243"/>
        <end position="266"/>
    </location>
</feature>
<evidence type="ECO:0000313" key="9">
    <source>
        <dbReference type="Proteomes" id="UP000199361"/>
    </source>
</evidence>
<feature type="transmembrane region" description="Helical" evidence="6">
    <location>
        <begin position="172"/>
        <end position="192"/>
    </location>
</feature>
<sequence length="405" mass="39840">MPGSFFDVAVESQLMPLALYVLALAVFAQGTSEFMLSGLVPDLARDLGVSVSAAGALTSAFAAGMIVGAPLMAVAGMRWPRRRALTAFLVVFVLVHVVGAVTADFGVLLVTRVLAAVANAGFLAVGLAAAVAMVPPDAKGRATSVLLGGVTLACVAGVPGGAVLGQMFGWRAAFWAVALACLPALYAVLRGIPEANGAVARGVRGEARVLGEARVVVVLVLAALVNAATFCVFTYLAPLVTEVAGLAAGWVPAVLALFGLGSFAGVSVAGRLSDTRPVALLAGGGIALLAGWALLAATAGSPAAAVLLAFVQGALAFAVGSALIARALYAASGAPSLGGSFATAALNVGAAVGPALGGLALAAGLGHRSPAWAAAVLVAAALIIGVLARRTLFTSADDQSSDLRA</sequence>
<dbReference type="EMBL" id="FOHX01000005">
    <property type="protein sequence ID" value="SEU04670.1"/>
    <property type="molecule type" value="Genomic_DNA"/>
</dbReference>
<evidence type="ECO:0000256" key="3">
    <source>
        <dbReference type="ARBA" id="ARBA00022692"/>
    </source>
</evidence>
<evidence type="ECO:0000259" key="7">
    <source>
        <dbReference type="PROSITE" id="PS50850"/>
    </source>
</evidence>
<feature type="transmembrane region" description="Helical" evidence="6">
    <location>
        <begin position="278"/>
        <end position="297"/>
    </location>
</feature>
<dbReference type="PROSITE" id="PS50850">
    <property type="entry name" value="MFS"/>
    <property type="match status" value="1"/>
</dbReference>
<evidence type="ECO:0000256" key="2">
    <source>
        <dbReference type="ARBA" id="ARBA00022475"/>
    </source>
</evidence>
<dbReference type="Proteomes" id="UP000199361">
    <property type="component" value="Unassembled WGS sequence"/>
</dbReference>
<dbReference type="InterPro" id="IPR036259">
    <property type="entry name" value="MFS_trans_sf"/>
</dbReference>
<evidence type="ECO:0000256" key="6">
    <source>
        <dbReference type="SAM" id="Phobius"/>
    </source>
</evidence>
<evidence type="ECO:0000256" key="4">
    <source>
        <dbReference type="ARBA" id="ARBA00022989"/>
    </source>
</evidence>
<dbReference type="InterPro" id="IPR020846">
    <property type="entry name" value="MFS_dom"/>
</dbReference>
<keyword evidence="4 6" id="KW-1133">Transmembrane helix</keyword>
<comment type="subcellular location">
    <subcellularLocation>
        <location evidence="1">Cell membrane</location>
        <topology evidence="1">Multi-pass membrane protein</topology>
    </subcellularLocation>
</comment>
<dbReference type="InterPro" id="IPR011701">
    <property type="entry name" value="MFS"/>
</dbReference>
<dbReference type="GO" id="GO:0022857">
    <property type="term" value="F:transmembrane transporter activity"/>
    <property type="evidence" value="ECO:0007669"/>
    <property type="project" value="InterPro"/>
</dbReference>
<name>A0A1I0J683_9ACTN</name>
<dbReference type="PANTHER" id="PTHR43124">
    <property type="entry name" value="PURINE EFFLUX PUMP PBUE"/>
    <property type="match status" value="1"/>
</dbReference>
<keyword evidence="3 6" id="KW-0812">Transmembrane</keyword>
<gene>
    <name evidence="8" type="ORF">SAMN05421811_105422</name>
</gene>